<keyword evidence="10" id="KW-0560">Oxidoreductase</keyword>
<evidence type="ECO:0000313" key="13">
    <source>
        <dbReference type="Proteomes" id="UP001162162"/>
    </source>
</evidence>
<accession>A0AAV8YZW5</accession>
<keyword evidence="5 10" id="KW-0521">NADP</keyword>
<comment type="catalytic activity">
    <reaction evidence="9 10">
        <text>a long-chain fatty acyl-CoA + 2 NADPH + 2 H(+) = a long-chain primary fatty alcohol + 2 NADP(+) + CoA</text>
        <dbReference type="Rhea" id="RHEA:52716"/>
        <dbReference type="ChEBI" id="CHEBI:15378"/>
        <dbReference type="ChEBI" id="CHEBI:57287"/>
        <dbReference type="ChEBI" id="CHEBI:57783"/>
        <dbReference type="ChEBI" id="CHEBI:58349"/>
        <dbReference type="ChEBI" id="CHEBI:77396"/>
        <dbReference type="ChEBI" id="CHEBI:83139"/>
        <dbReference type="EC" id="1.2.1.84"/>
    </reaction>
</comment>
<comment type="similarity">
    <text evidence="2 10">Belongs to the fatty acyl-CoA reductase family.</text>
</comment>
<dbReference type="InterPro" id="IPR036291">
    <property type="entry name" value="NAD(P)-bd_dom_sf"/>
</dbReference>
<name>A0AAV8YZW5_9CUCU</name>
<evidence type="ECO:0000256" key="6">
    <source>
        <dbReference type="ARBA" id="ARBA00022989"/>
    </source>
</evidence>
<dbReference type="GO" id="GO:0035336">
    <property type="term" value="P:long-chain fatty-acyl-CoA metabolic process"/>
    <property type="evidence" value="ECO:0007669"/>
    <property type="project" value="TreeGrafter"/>
</dbReference>
<keyword evidence="6 10" id="KW-1133">Transmembrane helix</keyword>
<evidence type="ECO:0000256" key="9">
    <source>
        <dbReference type="ARBA" id="ARBA00052530"/>
    </source>
</evidence>
<evidence type="ECO:0000256" key="3">
    <source>
        <dbReference type="ARBA" id="ARBA00022516"/>
    </source>
</evidence>
<protein>
    <recommendedName>
        <fullName evidence="10">Fatty acyl-CoA reductase</fullName>
        <ecNumber evidence="10">1.2.1.84</ecNumber>
    </recommendedName>
</protein>
<feature type="domain" description="Thioester reductase (TE)" evidence="11">
    <location>
        <begin position="40"/>
        <end position="309"/>
    </location>
</feature>
<reference evidence="12" key="1">
    <citation type="journal article" date="2023" name="Insect Mol. Biol.">
        <title>Genome sequencing provides insights into the evolution of gene families encoding plant cell wall-degrading enzymes in longhorned beetles.</title>
        <authorList>
            <person name="Shin N.R."/>
            <person name="Okamura Y."/>
            <person name="Kirsch R."/>
            <person name="Pauchet Y."/>
        </authorList>
    </citation>
    <scope>NUCLEOTIDE SEQUENCE</scope>
    <source>
        <strain evidence="12">AMC_N1</strain>
    </source>
</reference>
<comment type="subcellular location">
    <subcellularLocation>
        <location evidence="1">Membrane</location>
        <topology evidence="1">Multi-pass membrane protein</topology>
    </subcellularLocation>
</comment>
<dbReference type="GO" id="GO:0005777">
    <property type="term" value="C:peroxisome"/>
    <property type="evidence" value="ECO:0007669"/>
    <property type="project" value="TreeGrafter"/>
</dbReference>
<dbReference type="Gene3D" id="3.40.50.720">
    <property type="entry name" value="NAD(P)-binding Rossmann-like Domain"/>
    <property type="match status" value="1"/>
</dbReference>
<evidence type="ECO:0000256" key="4">
    <source>
        <dbReference type="ARBA" id="ARBA00022692"/>
    </source>
</evidence>
<proteinExistence type="inferred from homology"/>
<organism evidence="12 13">
    <name type="scientific">Aromia moschata</name>
    <dbReference type="NCBI Taxonomy" id="1265417"/>
    <lineage>
        <taxon>Eukaryota</taxon>
        <taxon>Metazoa</taxon>
        <taxon>Ecdysozoa</taxon>
        <taxon>Arthropoda</taxon>
        <taxon>Hexapoda</taxon>
        <taxon>Insecta</taxon>
        <taxon>Pterygota</taxon>
        <taxon>Neoptera</taxon>
        <taxon>Endopterygota</taxon>
        <taxon>Coleoptera</taxon>
        <taxon>Polyphaga</taxon>
        <taxon>Cucujiformia</taxon>
        <taxon>Chrysomeloidea</taxon>
        <taxon>Cerambycidae</taxon>
        <taxon>Cerambycinae</taxon>
        <taxon>Callichromatini</taxon>
        <taxon>Aromia</taxon>
    </lineage>
</organism>
<dbReference type="EMBL" id="JAPWTK010000031">
    <property type="protein sequence ID" value="KAJ8956341.1"/>
    <property type="molecule type" value="Genomic_DNA"/>
</dbReference>
<sequence length="408" mass="45646">MDDIVADIIKEVSFVDTTVDLNETDLTPIQEFYRGSSVFVTGGTGFLGQLLIEKLLRSTPVSKIFVLIRSKKGKTVEARLAELLDGSLFQRLQKQTPAWRDKVVPVAGDCSLPDLNLRDQDKKLLTAEVDIIFHVAATVRFDEKLKMATFINVRATRDMLRLARQIPHLKSFVHVSTLYSNCNKDVVLEKVYPPAVSYETLIQMADGLDDKTLEKITPSLLSQHPNTYVFTKQIAEAVVKEEGLGLPMAIHRPSVVTSTYREPVRAWVDTMYGATGITVGAYLGVLRVLHCDSGNNANLVPADMCVNSMIATAWEVGVDFEKAREGYVKYDVPVYNFESSNDQPIAWSECNHLLVKYIPLTPSNKSMWYICFSFVKFYPLYLVHVLLLHTVPGIIVDGLLLCTGKPPQ</sequence>
<dbReference type="GO" id="GO:0016020">
    <property type="term" value="C:membrane"/>
    <property type="evidence" value="ECO:0007669"/>
    <property type="project" value="UniProtKB-SubCell"/>
</dbReference>
<dbReference type="SUPFAM" id="SSF51735">
    <property type="entry name" value="NAD(P)-binding Rossmann-fold domains"/>
    <property type="match status" value="1"/>
</dbReference>
<evidence type="ECO:0000259" key="11">
    <source>
        <dbReference type="Pfam" id="PF07993"/>
    </source>
</evidence>
<dbReference type="InterPro" id="IPR026055">
    <property type="entry name" value="FAR"/>
</dbReference>
<dbReference type="AlphaFoldDB" id="A0AAV8YZW5"/>
<evidence type="ECO:0000256" key="8">
    <source>
        <dbReference type="ARBA" id="ARBA00023136"/>
    </source>
</evidence>
<dbReference type="CDD" id="cd05236">
    <property type="entry name" value="FAR-N_SDR_e"/>
    <property type="match status" value="1"/>
</dbReference>
<evidence type="ECO:0000313" key="12">
    <source>
        <dbReference type="EMBL" id="KAJ8956341.1"/>
    </source>
</evidence>
<dbReference type="FunFam" id="3.40.50.720:FF:000143">
    <property type="entry name" value="Fatty acyl-CoA reductase"/>
    <property type="match status" value="1"/>
</dbReference>
<evidence type="ECO:0000256" key="2">
    <source>
        <dbReference type="ARBA" id="ARBA00005928"/>
    </source>
</evidence>
<evidence type="ECO:0000256" key="7">
    <source>
        <dbReference type="ARBA" id="ARBA00023098"/>
    </source>
</evidence>
<dbReference type="Pfam" id="PF07993">
    <property type="entry name" value="NAD_binding_4"/>
    <property type="match status" value="1"/>
</dbReference>
<evidence type="ECO:0000256" key="1">
    <source>
        <dbReference type="ARBA" id="ARBA00004141"/>
    </source>
</evidence>
<dbReference type="EC" id="1.2.1.84" evidence="10"/>
<dbReference type="PANTHER" id="PTHR11011">
    <property type="entry name" value="MALE STERILITY PROTEIN 2-RELATED"/>
    <property type="match status" value="1"/>
</dbReference>
<comment type="caution">
    <text evidence="12">The sequence shown here is derived from an EMBL/GenBank/DDBJ whole genome shotgun (WGS) entry which is preliminary data.</text>
</comment>
<keyword evidence="8 10" id="KW-0472">Membrane</keyword>
<dbReference type="PANTHER" id="PTHR11011:SF60">
    <property type="entry name" value="FATTY ACYL-COA REDUCTASE-RELATED"/>
    <property type="match status" value="1"/>
</dbReference>
<feature type="transmembrane region" description="Helical" evidence="10">
    <location>
        <begin position="381"/>
        <end position="402"/>
    </location>
</feature>
<keyword evidence="13" id="KW-1185">Reference proteome</keyword>
<comment type="function">
    <text evidence="10">Catalyzes the reduction of fatty acyl-CoA to fatty alcohols.</text>
</comment>
<dbReference type="GO" id="GO:0102965">
    <property type="term" value="F:alcohol-forming long-chain fatty acyl-CoA reductase activity"/>
    <property type="evidence" value="ECO:0007669"/>
    <property type="project" value="UniProtKB-EC"/>
</dbReference>
<dbReference type="InterPro" id="IPR013120">
    <property type="entry name" value="FAR_NAD-bd"/>
</dbReference>
<dbReference type="GO" id="GO:0080019">
    <property type="term" value="F:alcohol-forming very long-chain fatty acyl-CoA reductase activity"/>
    <property type="evidence" value="ECO:0007669"/>
    <property type="project" value="InterPro"/>
</dbReference>
<dbReference type="Proteomes" id="UP001162162">
    <property type="component" value="Unassembled WGS sequence"/>
</dbReference>
<keyword evidence="3 10" id="KW-0444">Lipid biosynthesis</keyword>
<gene>
    <name evidence="12" type="ORF">NQ318_015079</name>
</gene>
<evidence type="ECO:0000256" key="10">
    <source>
        <dbReference type="RuleBase" id="RU363097"/>
    </source>
</evidence>
<evidence type="ECO:0000256" key="5">
    <source>
        <dbReference type="ARBA" id="ARBA00022857"/>
    </source>
</evidence>
<keyword evidence="7 10" id="KW-0443">Lipid metabolism</keyword>
<keyword evidence="4 10" id="KW-0812">Transmembrane</keyword>